<feature type="compositionally biased region" description="Basic and acidic residues" evidence="1">
    <location>
        <begin position="424"/>
        <end position="438"/>
    </location>
</feature>
<protein>
    <submittedName>
        <fullName evidence="3">Uncharacterized protein</fullName>
    </submittedName>
</protein>
<feature type="transmembrane region" description="Helical" evidence="2">
    <location>
        <begin position="212"/>
        <end position="230"/>
    </location>
</feature>
<comment type="caution">
    <text evidence="3">The sequence shown here is derived from an EMBL/GenBank/DDBJ whole genome shotgun (WGS) entry which is preliminary data.</text>
</comment>
<evidence type="ECO:0000256" key="2">
    <source>
        <dbReference type="SAM" id="Phobius"/>
    </source>
</evidence>
<dbReference type="AlphaFoldDB" id="A0A1W0WCY8"/>
<proteinExistence type="predicted"/>
<accession>A0A1W0WCY8</accession>
<feature type="transmembrane region" description="Helical" evidence="2">
    <location>
        <begin position="147"/>
        <end position="169"/>
    </location>
</feature>
<reference evidence="4" key="1">
    <citation type="submission" date="2017-01" db="EMBL/GenBank/DDBJ databases">
        <title>Comparative genomics of anhydrobiosis in the tardigrade Hypsibius dujardini.</title>
        <authorList>
            <person name="Yoshida Y."/>
            <person name="Koutsovoulos G."/>
            <person name="Laetsch D."/>
            <person name="Stevens L."/>
            <person name="Kumar S."/>
            <person name="Horikawa D."/>
            <person name="Ishino K."/>
            <person name="Komine S."/>
            <person name="Tomita M."/>
            <person name="Blaxter M."/>
            <person name="Arakawa K."/>
        </authorList>
    </citation>
    <scope>NUCLEOTIDE SEQUENCE [LARGE SCALE GENOMIC DNA]</scope>
    <source>
        <strain evidence="4">Z151</strain>
    </source>
</reference>
<evidence type="ECO:0000313" key="4">
    <source>
        <dbReference type="Proteomes" id="UP000192578"/>
    </source>
</evidence>
<dbReference type="EMBL" id="MTYJ01000131">
    <property type="protein sequence ID" value="OQV13032.1"/>
    <property type="molecule type" value="Genomic_DNA"/>
</dbReference>
<name>A0A1W0WCY8_HYPEX</name>
<sequence>MAAGINLEDYFKTPDFKLPEFHLAELFKEYTKVADDVWAHATPLATAYYKTAQETWHTYTETHLKRFESLSSDDQRKFMNSGLDGAVVFLLLTMISRMILTKSLEPYLQQYFQHGHGQGFSFTFNQAKWIFSSSLLFAIWHANSHYFFDLGVAVDLSLMLGTASALSYMIYRQSSCVRVCFAFFAVPVLILFPVSITVGIMQNGPYICQAKAFPHLLAVITAITAVYFLFDAPTTPVVKHGQAVSFGAALWHELEDIWHGSWRRNIAAVSGRFVSSVTHGPGDLGKRAVEASSKAIRMSGERVTDFVAAGRSAIQADGRTAIQADGRSAIRVAGRAAIQADGRSAIQVAVPVLQSILKPVYHVFEGLCLIILGLFYRLNKFLYHTCHLVVDVVTAGLIKVPGLAKYLQNEKDYGHGAGHAAVEQLREPSRGRSEDRSRSKTPTNTDATPKFSRRVSRGRSNDEDDNMTPPPRSRGRRNY</sequence>
<evidence type="ECO:0000256" key="1">
    <source>
        <dbReference type="SAM" id="MobiDB-lite"/>
    </source>
</evidence>
<dbReference type="Proteomes" id="UP000192578">
    <property type="component" value="Unassembled WGS sequence"/>
</dbReference>
<keyword evidence="4" id="KW-1185">Reference proteome</keyword>
<feature type="region of interest" description="Disordered" evidence="1">
    <location>
        <begin position="421"/>
        <end position="479"/>
    </location>
</feature>
<evidence type="ECO:0000313" key="3">
    <source>
        <dbReference type="EMBL" id="OQV13032.1"/>
    </source>
</evidence>
<feature type="transmembrane region" description="Helical" evidence="2">
    <location>
        <begin position="181"/>
        <end position="200"/>
    </location>
</feature>
<gene>
    <name evidence="3" type="ORF">BV898_12690</name>
</gene>
<keyword evidence="2" id="KW-0472">Membrane</keyword>
<organism evidence="3 4">
    <name type="scientific">Hypsibius exemplaris</name>
    <name type="common">Freshwater tardigrade</name>
    <dbReference type="NCBI Taxonomy" id="2072580"/>
    <lineage>
        <taxon>Eukaryota</taxon>
        <taxon>Metazoa</taxon>
        <taxon>Ecdysozoa</taxon>
        <taxon>Tardigrada</taxon>
        <taxon>Eutardigrada</taxon>
        <taxon>Parachela</taxon>
        <taxon>Hypsibioidea</taxon>
        <taxon>Hypsibiidae</taxon>
        <taxon>Hypsibius</taxon>
    </lineage>
</organism>
<keyword evidence="2" id="KW-1133">Transmembrane helix</keyword>
<keyword evidence="2" id="KW-0812">Transmembrane</keyword>
<dbReference type="OrthoDB" id="10179081at2759"/>
<feature type="transmembrane region" description="Helical" evidence="2">
    <location>
        <begin position="82"/>
        <end position="100"/>
    </location>
</feature>